<protein>
    <recommendedName>
        <fullName evidence="33">Flavin-containing monooxygenase</fullName>
        <ecNumber evidence="33">1.-.-.-</ecNumber>
    </recommendedName>
</protein>
<evidence type="ECO:0000256" key="27">
    <source>
        <dbReference type="ARBA" id="ARBA00048088"/>
    </source>
</evidence>
<dbReference type="FunFam" id="3.50.50.60:FF:000159">
    <property type="entry name" value="Dimethylaniline monooxygenase [N-oxide-forming]"/>
    <property type="match status" value="1"/>
</dbReference>
<keyword evidence="14 33" id="KW-0560">Oxidoreductase</keyword>
<evidence type="ECO:0000256" key="15">
    <source>
        <dbReference type="ARBA" id="ARBA00023033"/>
    </source>
</evidence>
<keyword evidence="7 33" id="KW-0285">Flavoprotein</keyword>
<evidence type="ECO:0000256" key="28">
    <source>
        <dbReference type="ARBA" id="ARBA00048459"/>
    </source>
</evidence>
<keyword evidence="5" id="KW-0488">Methylation</keyword>
<comment type="similarity">
    <text evidence="4 33">Belongs to the FMO family.</text>
</comment>
<comment type="catalytic activity">
    <reaction evidence="21">
        <text>hexan-3-one + NADPH + O2 + H(+) = propyl propanoate + NADP(+) + H2O</text>
        <dbReference type="Rhea" id="RHEA:54848"/>
        <dbReference type="ChEBI" id="CHEBI:15377"/>
        <dbReference type="ChEBI" id="CHEBI:15378"/>
        <dbReference type="ChEBI" id="CHEBI:15379"/>
        <dbReference type="ChEBI" id="CHEBI:57783"/>
        <dbReference type="ChEBI" id="CHEBI:58349"/>
        <dbReference type="ChEBI" id="CHEBI:89828"/>
        <dbReference type="ChEBI" id="CHEBI:89891"/>
    </reaction>
    <physiologicalReaction direction="left-to-right" evidence="21">
        <dbReference type="Rhea" id="RHEA:54849"/>
    </physiologicalReaction>
</comment>
<keyword evidence="8" id="KW-0812">Transmembrane</keyword>
<evidence type="ECO:0000256" key="24">
    <source>
        <dbReference type="ARBA" id="ARBA00047864"/>
    </source>
</evidence>
<evidence type="ECO:0000256" key="32">
    <source>
        <dbReference type="ARBA" id="ARBA00049475"/>
    </source>
</evidence>
<dbReference type="Proteomes" id="UP000694564">
    <property type="component" value="Chromosome 13"/>
</dbReference>
<dbReference type="InterPro" id="IPR020946">
    <property type="entry name" value="Flavin_mOase-like"/>
</dbReference>
<evidence type="ECO:0000256" key="7">
    <source>
        <dbReference type="ARBA" id="ARBA00022630"/>
    </source>
</evidence>
<dbReference type="GO" id="GO:0004499">
    <property type="term" value="F:N,N-dimethylaniline monooxygenase activity"/>
    <property type="evidence" value="ECO:0007669"/>
    <property type="project" value="InterPro"/>
</dbReference>
<dbReference type="PANTHER" id="PTHR23023">
    <property type="entry name" value="DIMETHYLANILINE MONOOXYGENASE"/>
    <property type="match status" value="1"/>
</dbReference>
<dbReference type="GeneTree" id="ENSGT00940000160493"/>
<evidence type="ECO:0000256" key="30">
    <source>
        <dbReference type="ARBA" id="ARBA00048990"/>
    </source>
</evidence>
<name>A0A8D2CQX0_SCIVU</name>
<evidence type="ECO:0000256" key="8">
    <source>
        <dbReference type="ARBA" id="ARBA00022692"/>
    </source>
</evidence>
<dbReference type="GO" id="GO:0034899">
    <property type="term" value="F:trimethylamine monooxygenase activity"/>
    <property type="evidence" value="ECO:0007669"/>
    <property type="project" value="UniProtKB-EC"/>
</dbReference>
<evidence type="ECO:0000256" key="14">
    <source>
        <dbReference type="ARBA" id="ARBA00023002"/>
    </source>
</evidence>
<keyword evidence="10 33" id="KW-0274">FAD</keyword>
<keyword evidence="13" id="KW-1133">Transmembrane helix</keyword>
<evidence type="ECO:0000256" key="3">
    <source>
        <dbReference type="ARBA" id="ARBA00004524"/>
    </source>
</evidence>
<evidence type="ECO:0000256" key="4">
    <source>
        <dbReference type="ARBA" id="ARBA00009183"/>
    </source>
</evidence>
<dbReference type="Ensembl" id="ENSSVLT00005014482.1">
    <property type="protein sequence ID" value="ENSSVLP00005013077.1"/>
    <property type="gene ID" value="ENSSVLG00005010360.1"/>
</dbReference>
<evidence type="ECO:0000256" key="11">
    <source>
        <dbReference type="ARBA" id="ARBA00022848"/>
    </source>
</evidence>
<dbReference type="InterPro" id="IPR050346">
    <property type="entry name" value="FMO-like"/>
</dbReference>
<dbReference type="GO" id="GO:0050660">
    <property type="term" value="F:flavin adenine dinucleotide binding"/>
    <property type="evidence" value="ECO:0007669"/>
    <property type="project" value="InterPro"/>
</dbReference>
<evidence type="ECO:0000256" key="5">
    <source>
        <dbReference type="ARBA" id="ARBA00022481"/>
    </source>
</evidence>
<evidence type="ECO:0000256" key="33">
    <source>
        <dbReference type="RuleBase" id="RU361177"/>
    </source>
</evidence>
<dbReference type="InterPro" id="IPR000960">
    <property type="entry name" value="Flavin_mOase"/>
</dbReference>
<keyword evidence="9" id="KW-0256">Endoplasmic reticulum</keyword>
<dbReference type="GO" id="GO:0005789">
    <property type="term" value="C:endoplasmic reticulum membrane"/>
    <property type="evidence" value="ECO:0007669"/>
    <property type="project" value="UniProtKB-SubCell"/>
</dbReference>
<comment type="catalytic activity">
    <reaction evidence="31">
        <text>N,N-dimethylaniline + NADPH + O2 + H(+) = N,N-dimethylaniline N-oxide + NADP(+) + H2O</text>
        <dbReference type="Rhea" id="RHEA:24468"/>
        <dbReference type="ChEBI" id="CHEBI:15377"/>
        <dbReference type="ChEBI" id="CHEBI:15378"/>
        <dbReference type="ChEBI" id="CHEBI:15379"/>
        <dbReference type="ChEBI" id="CHEBI:16269"/>
        <dbReference type="ChEBI" id="CHEBI:17735"/>
        <dbReference type="ChEBI" id="CHEBI:57783"/>
        <dbReference type="ChEBI" id="CHEBI:58349"/>
        <dbReference type="EC" id="1.14.13.8"/>
    </reaction>
    <physiologicalReaction direction="left-to-right" evidence="31">
        <dbReference type="Rhea" id="RHEA:24469"/>
    </physiologicalReaction>
</comment>
<dbReference type="Pfam" id="PF00743">
    <property type="entry name" value="FMO-like"/>
    <property type="match status" value="1"/>
</dbReference>
<evidence type="ECO:0000256" key="22">
    <source>
        <dbReference type="ARBA" id="ARBA00047574"/>
    </source>
</evidence>
<evidence type="ECO:0000256" key="18">
    <source>
        <dbReference type="ARBA" id="ARBA00045722"/>
    </source>
</evidence>
<comment type="subcellular location">
    <subcellularLocation>
        <location evidence="2">Endoplasmic reticulum membrane</location>
        <topology evidence="2">Single-pass membrane protein</topology>
    </subcellularLocation>
    <subcellularLocation>
        <location evidence="3">Microsome membrane</location>
    </subcellularLocation>
</comment>
<sequence length="270" mass="30979">MTKKRIAVIGSESCGHSFVKCCLDEDLESVCFERTDDIGGLFRNQKNPEEGRVSISKLVIINTSKEMMCFSDYIIPDYYINFMHNSQVLEYFRTYAKDFNLLKYIQFKVGSFKPDFYTSGQWEVVTECEETKEVNFFDGVKLCTGHHTNVHLPLESFPGIEKFKGQYFHSQDYKNPEALDGKSVFIIVVNSGGDMAVEISYTAKQVFLSIRSGAWILNCVGDHGYPFDVLHFSQLKHLISKICSQPKHRYVLRMGMELVMAKIQDQGLFT</sequence>
<keyword evidence="17" id="KW-0472">Membrane</keyword>
<dbReference type="PRINTS" id="PR01125">
    <property type="entry name" value="FMOXYGENASE5"/>
</dbReference>
<evidence type="ECO:0000313" key="34">
    <source>
        <dbReference type="Ensembl" id="ENSSVLP00005013077.1"/>
    </source>
</evidence>
<evidence type="ECO:0000256" key="16">
    <source>
        <dbReference type="ARBA" id="ARBA00023098"/>
    </source>
</evidence>
<comment type="catalytic activity">
    <reaction evidence="20">
        <text>hypotaurine + NADH + O2 + H(+) = taurine + NAD(+) + H2O</text>
        <dbReference type="Rhea" id="RHEA:74111"/>
        <dbReference type="ChEBI" id="CHEBI:15377"/>
        <dbReference type="ChEBI" id="CHEBI:15378"/>
        <dbReference type="ChEBI" id="CHEBI:15379"/>
        <dbReference type="ChEBI" id="CHEBI:57540"/>
        <dbReference type="ChEBI" id="CHEBI:57853"/>
        <dbReference type="ChEBI" id="CHEBI:57945"/>
        <dbReference type="ChEBI" id="CHEBI:507393"/>
        <dbReference type="EC" id="1.14.13.8"/>
    </reaction>
    <physiologicalReaction direction="left-to-right" evidence="20">
        <dbReference type="Rhea" id="RHEA:74112"/>
    </physiologicalReaction>
</comment>
<evidence type="ECO:0000256" key="9">
    <source>
        <dbReference type="ARBA" id="ARBA00022824"/>
    </source>
</evidence>
<evidence type="ECO:0000256" key="13">
    <source>
        <dbReference type="ARBA" id="ARBA00022989"/>
    </source>
</evidence>
<keyword evidence="35" id="KW-1185">Reference proteome</keyword>
<reference evidence="34" key="1">
    <citation type="submission" date="2025-08" db="UniProtKB">
        <authorList>
            <consortium name="Ensembl"/>
        </authorList>
    </citation>
    <scope>IDENTIFICATION</scope>
</reference>
<comment type="catalytic activity">
    <reaction evidence="26">
        <text>hypotaurine + NADPH + O2 + H(+) = taurine + NADP(+) + H2O</text>
        <dbReference type="Rhea" id="RHEA:69819"/>
        <dbReference type="ChEBI" id="CHEBI:15377"/>
        <dbReference type="ChEBI" id="CHEBI:15378"/>
        <dbReference type="ChEBI" id="CHEBI:15379"/>
        <dbReference type="ChEBI" id="CHEBI:57783"/>
        <dbReference type="ChEBI" id="CHEBI:57853"/>
        <dbReference type="ChEBI" id="CHEBI:58349"/>
        <dbReference type="ChEBI" id="CHEBI:507393"/>
        <dbReference type="EC" id="1.14.13.8"/>
    </reaction>
    <physiologicalReaction direction="left-to-right" evidence="26">
        <dbReference type="Rhea" id="RHEA:69820"/>
    </physiologicalReaction>
</comment>
<evidence type="ECO:0000256" key="29">
    <source>
        <dbReference type="ARBA" id="ARBA00048989"/>
    </source>
</evidence>
<dbReference type="OrthoDB" id="66881at2759"/>
<evidence type="ECO:0000313" key="35">
    <source>
        <dbReference type="Proteomes" id="UP000694564"/>
    </source>
</evidence>
<comment type="catalytic activity">
    <reaction evidence="23">
        <text>sulcatone + NADPH + O2 + H(+) = 4-methylpent-3-en-1-yl acetate + NADP(+) + H2O</text>
        <dbReference type="Rhea" id="RHEA:54864"/>
        <dbReference type="ChEBI" id="CHEBI:15377"/>
        <dbReference type="ChEBI" id="CHEBI:15378"/>
        <dbReference type="ChEBI" id="CHEBI:15379"/>
        <dbReference type="ChEBI" id="CHEBI:16310"/>
        <dbReference type="ChEBI" id="CHEBI:57783"/>
        <dbReference type="ChEBI" id="CHEBI:58349"/>
        <dbReference type="ChEBI" id="CHEBI:138373"/>
    </reaction>
    <physiologicalReaction direction="left-to-right" evidence="23">
        <dbReference type="Rhea" id="RHEA:54865"/>
    </physiologicalReaction>
</comment>
<organism evidence="34 35">
    <name type="scientific">Sciurus vulgaris</name>
    <name type="common">Eurasian red squirrel</name>
    <dbReference type="NCBI Taxonomy" id="55149"/>
    <lineage>
        <taxon>Eukaryota</taxon>
        <taxon>Metazoa</taxon>
        <taxon>Chordata</taxon>
        <taxon>Craniata</taxon>
        <taxon>Vertebrata</taxon>
        <taxon>Euteleostomi</taxon>
        <taxon>Mammalia</taxon>
        <taxon>Eutheria</taxon>
        <taxon>Euarchontoglires</taxon>
        <taxon>Glires</taxon>
        <taxon>Rodentia</taxon>
        <taxon>Sciuromorpha</taxon>
        <taxon>Sciuridae</taxon>
        <taxon>Sciurinae</taxon>
        <taxon>Sciurini</taxon>
        <taxon>Sciurus</taxon>
    </lineage>
</organism>
<dbReference type="Gene3D" id="3.50.50.60">
    <property type="entry name" value="FAD/NAD(P)-binding domain"/>
    <property type="match status" value="1"/>
</dbReference>
<dbReference type="InterPro" id="IPR002257">
    <property type="entry name" value="Flavin_mOase_5"/>
</dbReference>
<evidence type="ECO:0000256" key="2">
    <source>
        <dbReference type="ARBA" id="ARBA00004389"/>
    </source>
</evidence>
<dbReference type="SUPFAM" id="SSF51905">
    <property type="entry name" value="FAD/NAD(P)-binding domain"/>
    <property type="match status" value="1"/>
</dbReference>
<keyword evidence="12" id="KW-0521">NADP</keyword>
<comment type="catalytic activity">
    <reaction evidence="27">
        <text>trimethylamine + NADPH + O2 = trimethylamine N-oxide + NADP(+) + H2O</text>
        <dbReference type="Rhea" id="RHEA:31979"/>
        <dbReference type="ChEBI" id="CHEBI:15377"/>
        <dbReference type="ChEBI" id="CHEBI:15379"/>
        <dbReference type="ChEBI" id="CHEBI:15724"/>
        <dbReference type="ChEBI" id="CHEBI:57783"/>
        <dbReference type="ChEBI" id="CHEBI:58349"/>
        <dbReference type="ChEBI" id="CHEBI:58389"/>
        <dbReference type="EC" id="1.14.13.148"/>
    </reaction>
    <physiologicalReaction direction="left-to-right" evidence="27">
        <dbReference type="Rhea" id="RHEA:31980"/>
    </physiologicalReaction>
</comment>
<comment type="function">
    <text evidence="19">Broad spectrum monooxygenase that catalyzes the oxygenation of a wide variety of nitrogen- and sulfur-containing compounds including xenobiotics. Catalyzes the S-oxygenation of hypotaurine to produce taurine, an organic osmolyte involved in cell volume regulation as well as a variety of cytoprotective and developmental processes. In vitro, catalyzes the N-oxygenation of trimethylamine (TMA) to produce trimethylamine N-oxide (TMAO) and could therefore participate to the detoxification of this compound that is generated by the action of gut microbiota from dietary precursors such as choline, choline containing compounds, betaine or L-carnitine.</text>
</comment>
<comment type="catalytic activity">
    <reaction evidence="24">
        <text>NADPH + O2 + H(+) = H2O2 + NADP(+)</text>
        <dbReference type="Rhea" id="RHEA:11260"/>
        <dbReference type="ChEBI" id="CHEBI:15378"/>
        <dbReference type="ChEBI" id="CHEBI:15379"/>
        <dbReference type="ChEBI" id="CHEBI:16240"/>
        <dbReference type="ChEBI" id="CHEBI:57783"/>
        <dbReference type="ChEBI" id="CHEBI:58349"/>
        <dbReference type="EC" id="1.6.3.1"/>
    </reaction>
    <physiologicalReaction direction="left-to-right" evidence="24">
        <dbReference type="Rhea" id="RHEA:11261"/>
    </physiologicalReaction>
</comment>
<evidence type="ECO:0000256" key="19">
    <source>
        <dbReference type="ARBA" id="ARBA00045957"/>
    </source>
</evidence>
<keyword evidence="16" id="KW-0443">Lipid metabolism</keyword>
<dbReference type="PRINTS" id="PR00370">
    <property type="entry name" value="FMOXYGENASE"/>
</dbReference>
<comment type="catalytic activity">
    <reaction evidence="30">
        <text>heptan-4-one + NADPH + O2 + H(+) = propyl butanoate + NADP(+) + H2O</text>
        <dbReference type="Rhea" id="RHEA:54852"/>
        <dbReference type="ChEBI" id="CHEBI:15377"/>
        <dbReference type="ChEBI" id="CHEBI:15378"/>
        <dbReference type="ChEBI" id="CHEBI:15379"/>
        <dbReference type="ChEBI" id="CHEBI:57783"/>
        <dbReference type="ChEBI" id="CHEBI:58349"/>
        <dbReference type="ChEBI" id="CHEBI:89484"/>
        <dbReference type="ChEBI" id="CHEBI:89719"/>
    </reaction>
    <physiologicalReaction direction="left-to-right" evidence="30">
        <dbReference type="Rhea" id="RHEA:54853"/>
    </physiologicalReaction>
</comment>
<evidence type="ECO:0000256" key="10">
    <source>
        <dbReference type="ARBA" id="ARBA00022827"/>
    </source>
</evidence>
<comment type="catalytic activity">
    <reaction evidence="22">
        <text>heptan-2-one + NADPH + O2 + H(+) = pentyl acetate + NADP(+) + H2O</text>
        <dbReference type="Rhea" id="RHEA:54836"/>
        <dbReference type="ChEBI" id="CHEBI:5672"/>
        <dbReference type="ChEBI" id="CHEBI:15377"/>
        <dbReference type="ChEBI" id="CHEBI:15378"/>
        <dbReference type="ChEBI" id="CHEBI:15379"/>
        <dbReference type="ChEBI" id="CHEBI:57783"/>
        <dbReference type="ChEBI" id="CHEBI:58349"/>
        <dbReference type="ChEBI" id="CHEBI:87362"/>
    </reaction>
    <physiologicalReaction direction="left-to-right" evidence="22">
        <dbReference type="Rhea" id="RHEA:54837"/>
    </physiologicalReaction>
</comment>
<evidence type="ECO:0000256" key="6">
    <source>
        <dbReference type="ARBA" id="ARBA00022553"/>
    </source>
</evidence>
<comment type="function">
    <text evidence="18">Acts as a Baeyer-Villiger monooxygenase on a broad range of substrates. Catalyzes the insertion of an oxygen atom into a carbon-carbon bond adjacent to a carbonyl, which converts ketones to esters. Active on diverse carbonyl compounds, whereas soft nucleophiles are mostly non- or poorly reactive. In contrast with other forms of FMO it is non- or poorly active on 'classical' substrates such as drugs, pesticides, and dietary components containing soft nucleophilic heteroatoms. Able to oxidize drug molecules bearing a carbonyl group on an aliphatic chain, such as nabumetone and pentoxifylline. Also, in the absence of substrates, shows slow but yet significant NADPH oxidase activity. Acts as a positive modulator of cholesterol biosynthesis as well as glucose homeostasis, promoting metabolic aging via pleiotropic effects.</text>
</comment>
<evidence type="ECO:0000256" key="17">
    <source>
        <dbReference type="ARBA" id="ARBA00023136"/>
    </source>
</evidence>
<comment type="cofactor">
    <cofactor evidence="1 33">
        <name>FAD</name>
        <dbReference type="ChEBI" id="CHEBI:57692"/>
    </cofactor>
</comment>
<keyword evidence="6" id="KW-0597">Phosphoprotein</keyword>
<evidence type="ECO:0000256" key="20">
    <source>
        <dbReference type="ARBA" id="ARBA00047338"/>
    </source>
</evidence>
<dbReference type="GO" id="GO:0016174">
    <property type="term" value="F:NAD(P)H oxidase H2O2-forming activity"/>
    <property type="evidence" value="ECO:0007669"/>
    <property type="project" value="UniProtKB-EC"/>
</dbReference>
<evidence type="ECO:0000256" key="1">
    <source>
        <dbReference type="ARBA" id="ARBA00001974"/>
    </source>
</evidence>
<comment type="catalytic activity">
    <reaction evidence="28">
        <text>octan-3-one + NADPH + O2 + H(+) = ethyl hexanoate + NADP(+) + H2O</text>
        <dbReference type="Rhea" id="RHEA:54856"/>
        <dbReference type="ChEBI" id="CHEBI:15377"/>
        <dbReference type="ChEBI" id="CHEBI:15378"/>
        <dbReference type="ChEBI" id="CHEBI:15379"/>
        <dbReference type="ChEBI" id="CHEBI:57783"/>
        <dbReference type="ChEBI" id="CHEBI:58349"/>
        <dbReference type="ChEBI" id="CHEBI:80946"/>
        <dbReference type="ChEBI" id="CHEBI:86055"/>
    </reaction>
    <physiologicalReaction direction="left-to-right" evidence="28">
        <dbReference type="Rhea" id="RHEA:54857"/>
    </physiologicalReaction>
</comment>
<comment type="catalytic activity">
    <reaction evidence="29">
        <text>(2E)-geranial + NADPH + O2 + H(+) = (1E)-2,6-dimethylhepta-1,5-dien-1-yl formate + NADP(+) + H2O</text>
        <dbReference type="Rhea" id="RHEA:54860"/>
        <dbReference type="ChEBI" id="CHEBI:15377"/>
        <dbReference type="ChEBI" id="CHEBI:15378"/>
        <dbReference type="ChEBI" id="CHEBI:15379"/>
        <dbReference type="ChEBI" id="CHEBI:16980"/>
        <dbReference type="ChEBI" id="CHEBI:57783"/>
        <dbReference type="ChEBI" id="CHEBI:58349"/>
        <dbReference type="ChEBI" id="CHEBI:138375"/>
    </reaction>
    <physiologicalReaction direction="left-to-right" evidence="29">
        <dbReference type="Rhea" id="RHEA:54861"/>
    </physiologicalReaction>
</comment>
<accession>A0A8D2CQX0</accession>
<dbReference type="GO" id="GO:0006629">
    <property type="term" value="P:lipid metabolic process"/>
    <property type="evidence" value="ECO:0007669"/>
    <property type="project" value="UniProtKB-KW"/>
</dbReference>
<reference evidence="34" key="2">
    <citation type="submission" date="2025-09" db="UniProtKB">
        <authorList>
            <consortium name="Ensembl"/>
        </authorList>
    </citation>
    <scope>IDENTIFICATION</scope>
</reference>
<evidence type="ECO:0000256" key="23">
    <source>
        <dbReference type="ARBA" id="ARBA00047855"/>
    </source>
</evidence>
<comment type="catalytic activity">
    <reaction evidence="32">
        <text>octan-3-one + NADPH + O2 + H(+) = pentyl propanoate + NADP(+) + H2O</text>
        <dbReference type="Rhea" id="RHEA:54840"/>
        <dbReference type="ChEBI" id="CHEBI:15377"/>
        <dbReference type="ChEBI" id="CHEBI:15378"/>
        <dbReference type="ChEBI" id="CHEBI:15379"/>
        <dbReference type="ChEBI" id="CHEBI:57783"/>
        <dbReference type="ChEBI" id="CHEBI:58349"/>
        <dbReference type="ChEBI" id="CHEBI:80946"/>
        <dbReference type="ChEBI" id="CHEBI:87373"/>
    </reaction>
    <physiologicalReaction direction="left-to-right" evidence="32">
        <dbReference type="Rhea" id="RHEA:54841"/>
    </physiologicalReaction>
</comment>
<evidence type="ECO:0000256" key="12">
    <source>
        <dbReference type="ARBA" id="ARBA00022857"/>
    </source>
</evidence>
<dbReference type="EC" id="1.-.-.-" evidence="33"/>
<dbReference type="InterPro" id="IPR036188">
    <property type="entry name" value="FAD/NAD-bd_sf"/>
</dbReference>
<dbReference type="GO" id="GO:0050661">
    <property type="term" value="F:NADP binding"/>
    <property type="evidence" value="ECO:0007669"/>
    <property type="project" value="InterPro"/>
</dbReference>
<dbReference type="AlphaFoldDB" id="A0A8D2CQX0"/>
<evidence type="ECO:0000256" key="31">
    <source>
        <dbReference type="ARBA" id="ARBA00049443"/>
    </source>
</evidence>
<proteinExistence type="inferred from homology"/>
<comment type="catalytic activity">
    <reaction evidence="25">
        <text>hexan-3-one + NADPH + O2 + H(+) = ethyl butanoate + NADP(+) + H2O</text>
        <dbReference type="Rhea" id="RHEA:54844"/>
        <dbReference type="ChEBI" id="CHEBI:15377"/>
        <dbReference type="ChEBI" id="CHEBI:15378"/>
        <dbReference type="ChEBI" id="CHEBI:15379"/>
        <dbReference type="ChEBI" id="CHEBI:57783"/>
        <dbReference type="ChEBI" id="CHEBI:58349"/>
        <dbReference type="ChEBI" id="CHEBI:88764"/>
        <dbReference type="ChEBI" id="CHEBI:89891"/>
    </reaction>
    <physiologicalReaction direction="left-to-right" evidence="25">
        <dbReference type="Rhea" id="RHEA:54845"/>
    </physiologicalReaction>
</comment>
<keyword evidence="11" id="KW-0492">Microsome</keyword>
<evidence type="ECO:0000256" key="25">
    <source>
        <dbReference type="ARBA" id="ARBA00047977"/>
    </source>
</evidence>
<evidence type="ECO:0000256" key="21">
    <source>
        <dbReference type="ARBA" id="ARBA00047426"/>
    </source>
</evidence>
<keyword evidence="15 33" id="KW-0503">Monooxygenase</keyword>
<evidence type="ECO:0000256" key="26">
    <source>
        <dbReference type="ARBA" id="ARBA00048041"/>
    </source>
</evidence>